<evidence type="ECO:0000313" key="5">
    <source>
        <dbReference type="Proteomes" id="UP000222788"/>
    </source>
</evidence>
<dbReference type="Pfam" id="PF00226">
    <property type="entry name" value="DnaJ"/>
    <property type="match status" value="1"/>
</dbReference>
<dbReference type="AlphaFoldDB" id="A0A2C5XB52"/>
<dbReference type="GO" id="GO:0036503">
    <property type="term" value="P:ERAD pathway"/>
    <property type="evidence" value="ECO:0007669"/>
    <property type="project" value="TreeGrafter"/>
</dbReference>
<dbReference type="GO" id="GO:0051087">
    <property type="term" value="F:protein-folding chaperone binding"/>
    <property type="evidence" value="ECO:0007669"/>
    <property type="project" value="TreeGrafter"/>
</dbReference>
<dbReference type="EMBL" id="APWK03000029">
    <property type="protein sequence ID" value="PHH54284.1"/>
    <property type="molecule type" value="Genomic_DNA"/>
</dbReference>
<evidence type="ECO:0000313" key="4">
    <source>
        <dbReference type="EMBL" id="PHH54284.1"/>
    </source>
</evidence>
<feature type="transmembrane region" description="Helical" evidence="2">
    <location>
        <begin position="173"/>
        <end position="191"/>
    </location>
</feature>
<dbReference type="InterPro" id="IPR051948">
    <property type="entry name" value="Hsp70_co-chaperone_J-domain"/>
</dbReference>
<dbReference type="GO" id="GO:0005783">
    <property type="term" value="C:endoplasmic reticulum"/>
    <property type="evidence" value="ECO:0007669"/>
    <property type="project" value="TreeGrafter"/>
</dbReference>
<dbReference type="SMART" id="SM00271">
    <property type="entry name" value="DnaJ"/>
    <property type="match status" value="1"/>
</dbReference>
<organism evidence="4 5">
    <name type="scientific">Ceratocystis fimbriata CBS 114723</name>
    <dbReference type="NCBI Taxonomy" id="1035309"/>
    <lineage>
        <taxon>Eukaryota</taxon>
        <taxon>Fungi</taxon>
        <taxon>Dikarya</taxon>
        <taxon>Ascomycota</taxon>
        <taxon>Pezizomycotina</taxon>
        <taxon>Sordariomycetes</taxon>
        <taxon>Hypocreomycetidae</taxon>
        <taxon>Microascales</taxon>
        <taxon>Ceratocystidaceae</taxon>
        <taxon>Ceratocystis</taxon>
    </lineage>
</organism>
<dbReference type="PANTHER" id="PTHR44360">
    <property type="entry name" value="DNAJ HOMOLOG SUBFAMILY B MEMBER 9"/>
    <property type="match status" value="1"/>
</dbReference>
<dbReference type="PRINTS" id="PR00625">
    <property type="entry name" value="JDOMAIN"/>
</dbReference>
<reference evidence="4 5" key="2">
    <citation type="journal article" date="2013" name="IMA Fungus">
        <title>IMA Genome-F 1: Ceratocystis fimbriata: Draft nuclear genome sequence for the plant pathogen, Ceratocystis fimbriata.</title>
        <authorList>
            <person name="Wilken P.M."/>
            <person name="Steenkamp E.T."/>
            <person name="Wingfield M.J."/>
            <person name="de Beer Z.W."/>
            <person name="Wingfield B.D."/>
        </authorList>
    </citation>
    <scope>NUCLEOTIDE SEQUENCE [LARGE SCALE GENOMIC DNA]</scope>
    <source>
        <strain evidence="4 5">CBS 114723</strain>
    </source>
</reference>
<reference evidence="4 5" key="1">
    <citation type="journal article" date="2013" name="Fungal Biol.">
        <title>Analysis of microsatellite markers in the genome of the plant pathogen Ceratocystis fimbriata.</title>
        <authorList>
            <person name="Simpson M.C."/>
            <person name="Wilken P.M."/>
            <person name="Coetzee M.P."/>
            <person name="Wingfield M.J."/>
            <person name="Wingfield B.D."/>
        </authorList>
    </citation>
    <scope>NUCLEOTIDE SEQUENCE [LARGE SCALE GENOMIC DNA]</scope>
    <source>
        <strain evidence="4 5">CBS 114723</strain>
    </source>
</reference>
<dbReference type="CDD" id="cd06257">
    <property type="entry name" value="DnaJ"/>
    <property type="match status" value="1"/>
</dbReference>
<evidence type="ECO:0000256" key="2">
    <source>
        <dbReference type="SAM" id="Phobius"/>
    </source>
</evidence>
<dbReference type="OrthoDB" id="436519at2759"/>
<dbReference type="InterPro" id="IPR001623">
    <property type="entry name" value="DnaJ_domain"/>
</dbReference>
<dbReference type="PROSITE" id="PS50076">
    <property type="entry name" value="DNAJ_2"/>
    <property type="match status" value="1"/>
</dbReference>
<proteinExistence type="predicted"/>
<dbReference type="PANTHER" id="PTHR44360:SF1">
    <property type="entry name" value="DNAJ HOMOLOG SUBFAMILY B MEMBER 9"/>
    <property type="match status" value="1"/>
</dbReference>
<dbReference type="Proteomes" id="UP000222788">
    <property type="component" value="Unassembled WGS sequence"/>
</dbReference>
<evidence type="ECO:0000256" key="1">
    <source>
        <dbReference type="ARBA" id="ARBA00023186"/>
    </source>
</evidence>
<dbReference type="Gene3D" id="1.10.287.110">
    <property type="entry name" value="DnaJ domain"/>
    <property type="match status" value="1"/>
</dbReference>
<gene>
    <name evidence="4" type="primary">dnaJ_3</name>
    <name evidence="4" type="ORF">CFIMG_003923RA</name>
</gene>
<accession>A0A2C5XB52</accession>
<dbReference type="SUPFAM" id="SSF46565">
    <property type="entry name" value="Chaperone J-domain"/>
    <property type="match status" value="1"/>
</dbReference>
<keyword evidence="5" id="KW-1185">Reference proteome</keyword>
<keyword evidence="1" id="KW-0143">Chaperone</keyword>
<keyword evidence="2" id="KW-0812">Transmembrane</keyword>
<dbReference type="GO" id="GO:0051787">
    <property type="term" value="F:misfolded protein binding"/>
    <property type="evidence" value="ECO:0007669"/>
    <property type="project" value="TreeGrafter"/>
</dbReference>
<dbReference type="STRING" id="1035309.A0A2C5XB52"/>
<name>A0A2C5XB52_9PEZI</name>
<protein>
    <submittedName>
        <fullName evidence="4">Chaperone protein DnaJ</fullName>
    </submittedName>
</protein>
<feature type="domain" description="J" evidence="3">
    <location>
        <begin position="79"/>
        <end position="148"/>
    </location>
</feature>
<keyword evidence="2" id="KW-0472">Membrane</keyword>
<sequence>MSSSSGALSILGWWFLPSMVSGWIQSLWYSLTIRAGSPHPAPGSPRHTLHRRIIQALVISTYLLYTILEADYEISRTGNFYTALGVTPMASDREIKSRFRRLAAIHHPDKSSVGPTDGPGSADFFIMLKTAVDTLTDPAKRFAYDRFGAGVHEWKHCTTVYDYLQRGAMDRLVPHYLGAAMLLYILGFFGLMENGRFWRWLLMAMMSVAEITLLTRPTLPRIFANVMNPMLALVAGRAPYVQFQVIALLRRLSITVAIALAQLGPVLFPNDGSTSKAEVALAQGLGRLEGVAGGLDKEITAVMNVEFAPFKDDTSMITALKGQIKDWLVQNTIRSDPMVVDAMGTSLRRRRPDAPHGARGTM</sequence>
<dbReference type="InterPro" id="IPR036869">
    <property type="entry name" value="J_dom_sf"/>
</dbReference>
<evidence type="ECO:0000259" key="3">
    <source>
        <dbReference type="PROSITE" id="PS50076"/>
    </source>
</evidence>
<keyword evidence="2" id="KW-1133">Transmembrane helix</keyword>
<comment type="caution">
    <text evidence="4">The sequence shown here is derived from an EMBL/GenBank/DDBJ whole genome shotgun (WGS) entry which is preliminary data.</text>
</comment>